<feature type="compositionally biased region" description="Polar residues" evidence="1">
    <location>
        <begin position="55"/>
        <end position="65"/>
    </location>
</feature>
<feature type="region of interest" description="Disordered" evidence="1">
    <location>
        <begin position="146"/>
        <end position="175"/>
    </location>
</feature>
<evidence type="ECO:0000313" key="2">
    <source>
        <dbReference type="EMBL" id="TFK35581.1"/>
    </source>
</evidence>
<feature type="region of interest" description="Disordered" evidence="1">
    <location>
        <begin position="1"/>
        <end position="120"/>
    </location>
</feature>
<feature type="region of interest" description="Disordered" evidence="1">
    <location>
        <begin position="192"/>
        <end position="303"/>
    </location>
</feature>
<feature type="compositionally biased region" description="Basic and acidic residues" evidence="1">
    <location>
        <begin position="282"/>
        <end position="292"/>
    </location>
</feature>
<dbReference type="Proteomes" id="UP000308652">
    <property type="component" value="Unassembled WGS sequence"/>
</dbReference>
<sequence>MSIAQSTDGQVLAENLETQPDDDLSVEPNVIDFESTILEEQPTLISTTSTSPISQNLPDQQNAQLPSDECVIEPSAEQPTVADTRPAVEESPLSPAPALPTPTTPASPPPPLTMPSISNLPDIILHSPSSQIVGTPFATNSSRFEYPFPETSAGSSSSASSSSTPSEGGGSTTTVTVLSHFPSAASFPIFPPSTSLHALHSGSSPPSMSHVPNGLSYPPPSDLPSYTPTHPKMRAQNPPPMPPGLVKKKHRWSLGLVGRRRSSYGSEASQGSSAPSNGSIAEGHEGKRRDVRSSTLPSPGKGS</sequence>
<protein>
    <submittedName>
        <fullName evidence="2">Uncharacterized protein</fullName>
    </submittedName>
</protein>
<keyword evidence="3" id="KW-1185">Reference proteome</keyword>
<organism evidence="2 3">
    <name type="scientific">Crucibulum laeve</name>
    <dbReference type="NCBI Taxonomy" id="68775"/>
    <lineage>
        <taxon>Eukaryota</taxon>
        <taxon>Fungi</taxon>
        <taxon>Dikarya</taxon>
        <taxon>Basidiomycota</taxon>
        <taxon>Agaricomycotina</taxon>
        <taxon>Agaricomycetes</taxon>
        <taxon>Agaricomycetidae</taxon>
        <taxon>Agaricales</taxon>
        <taxon>Agaricineae</taxon>
        <taxon>Nidulariaceae</taxon>
        <taxon>Crucibulum</taxon>
    </lineage>
</organism>
<feature type="compositionally biased region" description="Basic residues" evidence="1">
    <location>
        <begin position="246"/>
        <end position="262"/>
    </location>
</feature>
<reference evidence="2 3" key="1">
    <citation type="journal article" date="2019" name="Nat. Ecol. Evol.">
        <title>Megaphylogeny resolves global patterns of mushroom evolution.</title>
        <authorList>
            <person name="Varga T."/>
            <person name="Krizsan K."/>
            <person name="Foldi C."/>
            <person name="Dima B."/>
            <person name="Sanchez-Garcia M."/>
            <person name="Sanchez-Ramirez S."/>
            <person name="Szollosi G.J."/>
            <person name="Szarkandi J.G."/>
            <person name="Papp V."/>
            <person name="Albert L."/>
            <person name="Andreopoulos W."/>
            <person name="Angelini C."/>
            <person name="Antonin V."/>
            <person name="Barry K.W."/>
            <person name="Bougher N.L."/>
            <person name="Buchanan P."/>
            <person name="Buyck B."/>
            <person name="Bense V."/>
            <person name="Catcheside P."/>
            <person name="Chovatia M."/>
            <person name="Cooper J."/>
            <person name="Damon W."/>
            <person name="Desjardin D."/>
            <person name="Finy P."/>
            <person name="Geml J."/>
            <person name="Haridas S."/>
            <person name="Hughes K."/>
            <person name="Justo A."/>
            <person name="Karasinski D."/>
            <person name="Kautmanova I."/>
            <person name="Kiss B."/>
            <person name="Kocsube S."/>
            <person name="Kotiranta H."/>
            <person name="LaButti K.M."/>
            <person name="Lechner B.E."/>
            <person name="Liimatainen K."/>
            <person name="Lipzen A."/>
            <person name="Lukacs Z."/>
            <person name="Mihaltcheva S."/>
            <person name="Morgado L.N."/>
            <person name="Niskanen T."/>
            <person name="Noordeloos M.E."/>
            <person name="Ohm R.A."/>
            <person name="Ortiz-Santana B."/>
            <person name="Ovrebo C."/>
            <person name="Racz N."/>
            <person name="Riley R."/>
            <person name="Savchenko A."/>
            <person name="Shiryaev A."/>
            <person name="Soop K."/>
            <person name="Spirin V."/>
            <person name="Szebenyi C."/>
            <person name="Tomsovsky M."/>
            <person name="Tulloss R.E."/>
            <person name="Uehling J."/>
            <person name="Grigoriev I.V."/>
            <person name="Vagvolgyi C."/>
            <person name="Papp T."/>
            <person name="Martin F.M."/>
            <person name="Miettinen O."/>
            <person name="Hibbett D.S."/>
            <person name="Nagy L.G."/>
        </authorList>
    </citation>
    <scope>NUCLEOTIDE SEQUENCE [LARGE SCALE GENOMIC DNA]</scope>
    <source>
        <strain evidence="2 3">CBS 166.37</strain>
    </source>
</reference>
<evidence type="ECO:0000256" key="1">
    <source>
        <dbReference type="SAM" id="MobiDB-lite"/>
    </source>
</evidence>
<feature type="compositionally biased region" description="Pro residues" evidence="1">
    <location>
        <begin position="94"/>
        <end position="113"/>
    </location>
</feature>
<name>A0A5C3M3C5_9AGAR</name>
<evidence type="ECO:0000313" key="3">
    <source>
        <dbReference type="Proteomes" id="UP000308652"/>
    </source>
</evidence>
<gene>
    <name evidence="2" type="ORF">BDQ12DRAFT_668451</name>
</gene>
<feature type="compositionally biased region" description="Low complexity" evidence="1">
    <location>
        <begin position="263"/>
        <end position="274"/>
    </location>
</feature>
<proteinExistence type="predicted"/>
<accession>A0A5C3M3C5</accession>
<dbReference type="AlphaFoldDB" id="A0A5C3M3C5"/>
<feature type="compositionally biased region" description="Low complexity" evidence="1">
    <location>
        <begin position="42"/>
        <end position="54"/>
    </location>
</feature>
<dbReference type="EMBL" id="ML213620">
    <property type="protein sequence ID" value="TFK35581.1"/>
    <property type="molecule type" value="Genomic_DNA"/>
</dbReference>
<feature type="compositionally biased region" description="Low complexity" evidence="1">
    <location>
        <begin position="149"/>
        <end position="175"/>
    </location>
</feature>
<dbReference type="OrthoDB" id="3003645at2759"/>